<dbReference type="OrthoDB" id="1577640at2759"/>
<evidence type="ECO:0000313" key="2">
    <source>
        <dbReference type="Proteomes" id="UP001140560"/>
    </source>
</evidence>
<organism evidence="1 2">
    <name type="scientific">Neocucurbitaria cava</name>
    <dbReference type="NCBI Taxonomy" id="798079"/>
    <lineage>
        <taxon>Eukaryota</taxon>
        <taxon>Fungi</taxon>
        <taxon>Dikarya</taxon>
        <taxon>Ascomycota</taxon>
        <taxon>Pezizomycotina</taxon>
        <taxon>Dothideomycetes</taxon>
        <taxon>Pleosporomycetidae</taxon>
        <taxon>Pleosporales</taxon>
        <taxon>Pleosporineae</taxon>
        <taxon>Cucurbitariaceae</taxon>
        <taxon>Neocucurbitaria</taxon>
    </lineage>
</organism>
<gene>
    <name evidence="1" type="ORF">N0V83_004344</name>
</gene>
<sequence length="251" mass="27797">MPDPLSVAASVAGIASLGIQVCQGLITYLRAIEGRKQEVSHGLREIQTLVSMFYSLNTILPQVDQRGVANSAATRQCLKDSEIGLLEFQQLLVNLRGPENQTGIREKMKEAGRLLTFPFCKEKLASLRDTLQKLLDNLNSAIHITSLDEVRDLRAHVQDNFDQLGTLQSTVTNILNDLKQQSAQTERTIQDFANNALGHLTLIQTDVQSIVSTNLVTYESAMKVEKSQDIVKEKVSGQFVKTLSISLQEFA</sequence>
<dbReference type="EMBL" id="JAPEUY010000007">
    <property type="protein sequence ID" value="KAJ4371128.1"/>
    <property type="molecule type" value="Genomic_DNA"/>
</dbReference>
<protein>
    <recommendedName>
        <fullName evidence="3">Fungal N-terminal domain-containing protein</fullName>
    </recommendedName>
</protein>
<proteinExistence type="predicted"/>
<name>A0A9W9CME8_9PLEO</name>
<evidence type="ECO:0000313" key="1">
    <source>
        <dbReference type="EMBL" id="KAJ4371128.1"/>
    </source>
</evidence>
<reference evidence="1" key="1">
    <citation type="submission" date="2022-10" db="EMBL/GenBank/DDBJ databases">
        <title>Tapping the CABI collections for fungal endophytes: first genome assemblies for Collariella, Neodidymelliopsis, Ascochyta clinopodiicola, Didymella pomorum, Didymosphaeria variabile, Neocosmospora piperis and Neocucurbitaria cava.</title>
        <authorList>
            <person name="Hill R."/>
        </authorList>
    </citation>
    <scope>NUCLEOTIDE SEQUENCE</scope>
    <source>
        <strain evidence="1">IMI 356814</strain>
    </source>
</reference>
<keyword evidence="2" id="KW-1185">Reference proteome</keyword>
<accession>A0A9W9CME8</accession>
<dbReference type="AlphaFoldDB" id="A0A9W9CME8"/>
<comment type="caution">
    <text evidence="1">The sequence shown here is derived from an EMBL/GenBank/DDBJ whole genome shotgun (WGS) entry which is preliminary data.</text>
</comment>
<evidence type="ECO:0008006" key="3">
    <source>
        <dbReference type="Google" id="ProtNLM"/>
    </source>
</evidence>
<dbReference type="Proteomes" id="UP001140560">
    <property type="component" value="Unassembled WGS sequence"/>
</dbReference>